<dbReference type="RefSeq" id="WP_055418130.1">
    <property type="nucleotide sequence ID" value="NZ_CP019724.1"/>
</dbReference>
<sequence length="117" mass="11872">MSTPTPPTAPRSAAAPPPAARALTGWSAAGLVLLAPTVVVAWLAVLATERGGRCLTYGEQCSAVPGEALWACLWAAAVLGVLALAWPRARWTSARCGAVVLQWGAQLTLGALILSGA</sequence>
<feature type="transmembrane region" description="Helical" evidence="1">
    <location>
        <begin position="26"/>
        <end position="47"/>
    </location>
</feature>
<proteinExistence type="predicted"/>
<keyword evidence="3" id="KW-1185">Reference proteome</keyword>
<dbReference type="KEGG" id="spac:B1H29_13620"/>
<evidence type="ECO:0000256" key="1">
    <source>
        <dbReference type="SAM" id="Phobius"/>
    </source>
</evidence>
<keyword evidence="1" id="KW-1133">Transmembrane helix</keyword>
<feature type="transmembrane region" description="Helical" evidence="1">
    <location>
        <begin position="92"/>
        <end position="114"/>
    </location>
</feature>
<feature type="transmembrane region" description="Helical" evidence="1">
    <location>
        <begin position="68"/>
        <end position="86"/>
    </location>
</feature>
<dbReference type="AlphaFoldDB" id="A0A1S6J7U6"/>
<name>A0A1S6J7U6_9ACTN</name>
<reference evidence="2 3" key="1">
    <citation type="submission" date="2017-02" db="EMBL/GenBank/DDBJ databases">
        <title>Streptomyces pactum ACT12 Genome sequencing and assembly.</title>
        <authorList>
            <person name="Xue Q."/>
            <person name="Yan X."/>
            <person name="Jia L."/>
            <person name="Yan H."/>
        </authorList>
    </citation>
    <scope>NUCLEOTIDE SEQUENCE [LARGE SCALE GENOMIC DNA]</scope>
    <source>
        <strain evidence="2 3">ACT12</strain>
    </source>
</reference>
<keyword evidence="1" id="KW-0812">Transmembrane</keyword>
<dbReference type="OrthoDB" id="4277162at2"/>
<dbReference type="EMBL" id="CP019724">
    <property type="protein sequence ID" value="AQS67826.1"/>
    <property type="molecule type" value="Genomic_DNA"/>
</dbReference>
<protein>
    <submittedName>
        <fullName evidence="2">Uncharacterized protein</fullName>
    </submittedName>
</protein>
<organism evidence="2 3">
    <name type="scientific">Streptomyces pactum</name>
    <dbReference type="NCBI Taxonomy" id="68249"/>
    <lineage>
        <taxon>Bacteria</taxon>
        <taxon>Bacillati</taxon>
        <taxon>Actinomycetota</taxon>
        <taxon>Actinomycetes</taxon>
        <taxon>Kitasatosporales</taxon>
        <taxon>Streptomycetaceae</taxon>
        <taxon>Streptomyces</taxon>
    </lineage>
</organism>
<gene>
    <name evidence="2" type="ORF">B1H29_13620</name>
</gene>
<keyword evidence="1" id="KW-0472">Membrane</keyword>
<accession>A0A1S6J7U6</accession>
<evidence type="ECO:0000313" key="3">
    <source>
        <dbReference type="Proteomes" id="UP000189443"/>
    </source>
</evidence>
<evidence type="ECO:0000313" key="2">
    <source>
        <dbReference type="EMBL" id="AQS67826.1"/>
    </source>
</evidence>
<dbReference type="Proteomes" id="UP000189443">
    <property type="component" value="Chromosome"/>
</dbReference>